<sequence precursor="true">MAVKMSFSQLSCTVAMTVSVLATSQLAQGQLIRAPLDTGFVRTSSISMTVDELLGSQKTRAEGEPLLGPGYPDLRIAEVQFKPVRYRRMDVTNPQTGERSKELVWYMVYRVIPRDPTELAGDSRDDLVKKLSDPNLLPQNQLEPPTRAPLLLPRFILRTDDAGNQQTYVDEVNLEIQRNVLAREFRNRAENLQLMNSVQAITEVTETVSDSDPDELSKALYGVAVWRNVDPTTDYFTVMMTGFSNAYRVLQNADGSTVVEHKVIVQKFGRPGDEFNQQENEFRLIDKARLKTNGDIVVDTDSGASTYPANRPAPAFVNRLRAQFQEMEAAGELPELSWPMWEYQPRPKANITVPEYDSILRNAKNKVATQPAAQ</sequence>
<organism evidence="2 3">
    <name type="scientific">Fuerstiella marisgermanici</name>
    <dbReference type="NCBI Taxonomy" id="1891926"/>
    <lineage>
        <taxon>Bacteria</taxon>
        <taxon>Pseudomonadati</taxon>
        <taxon>Planctomycetota</taxon>
        <taxon>Planctomycetia</taxon>
        <taxon>Planctomycetales</taxon>
        <taxon>Planctomycetaceae</taxon>
        <taxon>Fuerstiella</taxon>
    </lineage>
</organism>
<dbReference type="Proteomes" id="UP000187735">
    <property type="component" value="Chromosome"/>
</dbReference>
<evidence type="ECO:0000313" key="3">
    <source>
        <dbReference type="Proteomes" id="UP000187735"/>
    </source>
</evidence>
<evidence type="ECO:0000256" key="1">
    <source>
        <dbReference type="SAM" id="SignalP"/>
    </source>
</evidence>
<evidence type="ECO:0000313" key="2">
    <source>
        <dbReference type="EMBL" id="APZ96688.1"/>
    </source>
</evidence>
<dbReference type="STRING" id="1891926.Fuma_06361"/>
<feature type="signal peptide" evidence="1">
    <location>
        <begin position="1"/>
        <end position="27"/>
    </location>
</feature>
<keyword evidence="1" id="KW-0732">Signal</keyword>
<dbReference type="AlphaFoldDB" id="A0A1P8WRN1"/>
<reference evidence="2 3" key="1">
    <citation type="journal article" date="2016" name="Front. Microbiol.">
        <title>Fuerstia marisgermanicae gen. nov., sp. nov., an Unusual Member of the Phylum Planctomycetes from the German Wadden Sea.</title>
        <authorList>
            <person name="Kohn T."/>
            <person name="Heuer A."/>
            <person name="Jogler M."/>
            <person name="Vollmers J."/>
            <person name="Boedeker C."/>
            <person name="Bunk B."/>
            <person name="Rast P."/>
            <person name="Borchert D."/>
            <person name="Glockner I."/>
            <person name="Freese H.M."/>
            <person name="Klenk H.P."/>
            <person name="Overmann J."/>
            <person name="Kaster A.K."/>
            <person name="Rohde M."/>
            <person name="Wiegand S."/>
            <person name="Jogler C."/>
        </authorList>
    </citation>
    <scope>NUCLEOTIDE SEQUENCE [LARGE SCALE GENOMIC DNA]</scope>
    <source>
        <strain evidence="2 3">NH11</strain>
    </source>
</reference>
<gene>
    <name evidence="2" type="ORF">Fuma_06361</name>
</gene>
<dbReference type="KEGG" id="fmr:Fuma_06361"/>
<name>A0A1P8WRN1_9PLAN</name>
<accession>A0A1P8WRN1</accession>
<feature type="chain" id="PRO_5012297957" evidence="1">
    <location>
        <begin position="28"/>
        <end position="374"/>
    </location>
</feature>
<protein>
    <submittedName>
        <fullName evidence="2">Uncharacterized protein</fullName>
    </submittedName>
</protein>
<dbReference type="EMBL" id="CP017641">
    <property type="protein sequence ID" value="APZ96688.1"/>
    <property type="molecule type" value="Genomic_DNA"/>
</dbReference>
<keyword evidence="3" id="KW-1185">Reference proteome</keyword>
<proteinExistence type="predicted"/>